<organism evidence="1">
    <name type="scientific">Oryza punctata</name>
    <name type="common">Red rice</name>
    <dbReference type="NCBI Taxonomy" id="4537"/>
    <lineage>
        <taxon>Eukaryota</taxon>
        <taxon>Viridiplantae</taxon>
        <taxon>Streptophyta</taxon>
        <taxon>Embryophyta</taxon>
        <taxon>Tracheophyta</taxon>
        <taxon>Spermatophyta</taxon>
        <taxon>Magnoliopsida</taxon>
        <taxon>Liliopsida</taxon>
        <taxon>Poales</taxon>
        <taxon>Poaceae</taxon>
        <taxon>BOP clade</taxon>
        <taxon>Oryzoideae</taxon>
        <taxon>Oryzeae</taxon>
        <taxon>Oryzinae</taxon>
        <taxon>Oryza</taxon>
    </lineage>
</organism>
<reference evidence="1" key="2">
    <citation type="submission" date="2018-05" db="EMBL/GenBank/DDBJ databases">
        <title>OpunRS2 (Oryza punctata Reference Sequence Version 2).</title>
        <authorList>
            <person name="Zhang J."/>
            <person name="Kudrna D."/>
            <person name="Lee S."/>
            <person name="Talag J."/>
            <person name="Welchert J."/>
            <person name="Wing R.A."/>
        </authorList>
    </citation>
    <scope>NUCLEOTIDE SEQUENCE [LARGE SCALE GENOMIC DNA]</scope>
</reference>
<dbReference type="EnsemblPlants" id="OPUNC05G22300.1">
    <property type="protein sequence ID" value="OPUNC05G22300.1"/>
    <property type="gene ID" value="OPUNC05G22300"/>
</dbReference>
<reference evidence="1" key="1">
    <citation type="submission" date="2015-04" db="UniProtKB">
        <authorList>
            <consortium name="EnsemblPlants"/>
        </authorList>
    </citation>
    <scope>IDENTIFICATION</scope>
</reference>
<evidence type="ECO:0000313" key="2">
    <source>
        <dbReference type="Proteomes" id="UP000026962"/>
    </source>
</evidence>
<name>A0A0E0L5C1_ORYPU</name>
<accession>A0A0E0L5C1</accession>
<dbReference type="Proteomes" id="UP000026962">
    <property type="component" value="Chromosome 5"/>
</dbReference>
<protein>
    <submittedName>
        <fullName evidence="1">Uncharacterized protein</fullName>
    </submittedName>
</protein>
<sequence length="55" mass="6182">MHALPSGLPTAARRSAATAMSCILRLSKFTDKNRKILFNYVQSTHHLWASAINHF</sequence>
<evidence type="ECO:0000313" key="1">
    <source>
        <dbReference type="EnsemblPlants" id="OPUNC05G22300.1"/>
    </source>
</evidence>
<dbReference type="AlphaFoldDB" id="A0A0E0L5C1"/>
<dbReference type="HOGENOM" id="CLU_3035736_0_0_1"/>
<keyword evidence="2" id="KW-1185">Reference proteome</keyword>
<dbReference type="Gramene" id="OPUNC05G22300.1">
    <property type="protein sequence ID" value="OPUNC05G22300.1"/>
    <property type="gene ID" value="OPUNC05G22300"/>
</dbReference>
<proteinExistence type="predicted"/>